<feature type="transmembrane region" description="Helical" evidence="7">
    <location>
        <begin position="350"/>
        <end position="371"/>
    </location>
</feature>
<dbReference type="OrthoDB" id="19261at2759"/>
<keyword evidence="3 7" id="KW-0812">Transmembrane</keyword>
<organism evidence="9 10">
    <name type="scientific">Aplosporella prunicola CBS 121167</name>
    <dbReference type="NCBI Taxonomy" id="1176127"/>
    <lineage>
        <taxon>Eukaryota</taxon>
        <taxon>Fungi</taxon>
        <taxon>Dikarya</taxon>
        <taxon>Ascomycota</taxon>
        <taxon>Pezizomycotina</taxon>
        <taxon>Dothideomycetes</taxon>
        <taxon>Dothideomycetes incertae sedis</taxon>
        <taxon>Botryosphaeriales</taxon>
        <taxon>Aplosporellaceae</taxon>
        <taxon>Aplosporella</taxon>
    </lineage>
</organism>
<dbReference type="Gene3D" id="1.20.120.1770">
    <property type="match status" value="1"/>
</dbReference>
<dbReference type="SMART" id="SM00665">
    <property type="entry name" value="B561"/>
    <property type="match status" value="1"/>
</dbReference>
<keyword evidence="6 7" id="KW-0472">Membrane</keyword>
<evidence type="ECO:0000256" key="3">
    <source>
        <dbReference type="ARBA" id="ARBA00022692"/>
    </source>
</evidence>
<keyword evidence="4" id="KW-0249">Electron transport</keyword>
<dbReference type="InterPro" id="IPR006593">
    <property type="entry name" value="Cyt_b561/ferric_Rdtase_TM"/>
</dbReference>
<reference evidence="9" key="1">
    <citation type="journal article" date="2020" name="Stud. Mycol.">
        <title>101 Dothideomycetes genomes: a test case for predicting lifestyles and emergence of pathogens.</title>
        <authorList>
            <person name="Haridas S."/>
            <person name="Albert R."/>
            <person name="Binder M."/>
            <person name="Bloem J."/>
            <person name="Labutti K."/>
            <person name="Salamov A."/>
            <person name="Andreopoulos B."/>
            <person name="Baker S."/>
            <person name="Barry K."/>
            <person name="Bills G."/>
            <person name="Bluhm B."/>
            <person name="Cannon C."/>
            <person name="Castanera R."/>
            <person name="Culley D."/>
            <person name="Daum C."/>
            <person name="Ezra D."/>
            <person name="Gonzalez J."/>
            <person name="Henrissat B."/>
            <person name="Kuo A."/>
            <person name="Liang C."/>
            <person name="Lipzen A."/>
            <person name="Lutzoni F."/>
            <person name="Magnuson J."/>
            <person name="Mondo S."/>
            <person name="Nolan M."/>
            <person name="Ohm R."/>
            <person name="Pangilinan J."/>
            <person name="Park H.-J."/>
            <person name="Ramirez L."/>
            <person name="Alfaro M."/>
            <person name="Sun H."/>
            <person name="Tritt A."/>
            <person name="Yoshinaga Y."/>
            <person name="Zwiers L.-H."/>
            <person name="Turgeon B."/>
            <person name="Goodwin S."/>
            <person name="Spatafora J."/>
            <person name="Crous P."/>
            <person name="Grigoriev I."/>
        </authorList>
    </citation>
    <scope>NUCLEOTIDE SEQUENCE</scope>
    <source>
        <strain evidence="9">CBS 121167</strain>
    </source>
</reference>
<accession>A0A6A6B8Z9</accession>
<dbReference type="SUPFAM" id="SSF49344">
    <property type="entry name" value="CBD9-like"/>
    <property type="match status" value="1"/>
</dbReference>
<keyword evidence="2" id="KW-0813">Transport</keyword>
<evidence type="ECO:0000256" key="5">
    <source>
        <dbReference type="ARBA" id="ARBA00022989"/>
    </source>
</evidence>
<feature type="transmembrane region" description="Helical" evidence="7">
    <location>
        <begin position="308"/>
        <end position="330"/>
    </location>
</feature>
<dbReference type="Gene3D" id="2.60.40.1210">
    <property type="entry name" value="Cellobiose dehydrogenase, cytochrome domain"/>
    <property type="match status" value="1"/>
</dbReference>
<feature type="transmembrane region" description="Helical" evidence="7">
    <location>
        <begin position="377"/>
        <end position="398"/>
    </location>
</feature>
<comment type="subcellular location">
    <subcellularLocation>
        <location evidence="1">Membrane</location>
    </subcellularLocation>
</comment>
<dbReference type="AlphaFoldDB" id="A0A6A6B8Z9"/>
<feature type="non-terminal residue" evidence="9">
    <location>
        <position position="1"/>
    </location>
</feature>
<dbReference type="RefSeq" id="XP_033395488.1">
    <property type="nucleotide sequence ID" value="XM_033536255.1"/>
</dbReference>
<keyword evidence="5 7" id="KW-1133">Transmembrane helix</keyword>
<feature type="transmembrane region" description="Helical" evidence="7">
    <location>
        <begin position="282"/>
        <end position="302"/>
    </location>
</feature>
<dbReference type="PANTHER" id="PTHR47797:SF3">
    <property type="entry name" value="CYTOCHROME B561 DOMAIN-CONTAINING PROTEIN"/>
    <property type="match status" value="1"/>
</dbReference>
<evidence type="ECO:0000256" key="1">
    <source>
        <dbReference type="ARBA" id="ARBA00004370"/>
    </source>
</evidence>
<evidence type="ECO:0000256" key="7">
    <source>
        <dbReference type="SAM" id="Phobius"/>
    </source>
</evidence>
<dbReference type="GeneID" id="54293751"/>
<feature type="transmembrane region" description="Helical" evidence="7">
    <location>
        <begin position="248"/>
        <end position="270"/>
    </location>
</feature>
<keyword evidence="10" id="KW-1185">Reference proteome</keyword>
<evidence type="ECO:0000313" key="10">
    <source>
        <dbReference type="Proteomes" id="UP000799438"/>
    </source>
</evidence>
<dbReference type="EMBL" id="ML995492">
    <property type="protein sequence ID" value="KAF2139775.1"/>
    <property type="molecule type" value="Genomic_DNA"/>
</dbReference>
<gene>
    <name evidence="9" type="ORF">K452DRAFT_216422</name>
</gene>
<dbReference type="CDD" id="cd09630">
    <property type="entry name" value="CDH_like_cytochrome"/>
    <property type="match status" value="1"/>
</dbReference>
<name>A0A6A6B8Z9_9PEZI</name>
<evidence type="ECO:0000256" key="4">
    <source>
        <dbReference type="ARBA" id="ARBA00022982"/>
    </source>
</evidence>
<proteinExistence type="predicted"/>
<feature type="non-terminal residue" evidence="9">
    <location>
        <position position="403"/>
    </location>
</feature>
<evidence type="ECO:0000259" key="8">
    <source>
        <dbReference type="SMART" id="SM00665"/>
    </source>
</evidence>
<feature type="domain" description="Cytochrome b561" evidence="8">
    <location>
        <begin position="250"/>
        <end position="367"/>
    </location>
</feature>
<evidence type="ECO:0000256" key="6">
    <source>
        <dbReference type="ARBA" id="ARBA00023136"/>
    </source>
</evidence>
<dbReference type="Pfam" id="PF03188">
    <property type="entry name" value="Cytochrom_B561"/>
    <property type="match status" value="1"/>
</dbReference>
<protein>
    <submittedName>
        <fullName evidence="9">Iron reductase domain protein</fullName>
    </submittedName>
</protein>
<dbReference type="CDD" id="cd08760">
    <property type="entry name" value="Cyt_b561_FRRS1_like"/>
    <property type="match status" value="1"/>
</dbReference>
<evidence type="ECO:0000313" key="9">
    <source>
        <dbReference type="EMBL" id="KAF2139775.1"/>
    </source>
</evidence>
<dbReference type="PANTHER" id="PTHR47797">
    <property type="entry name" value="DEHYDROGENASE, PUTATIVE (AFU_ORTHOLOGUE AFUA_8G05805)-RELATED"/>
    <property type="match status" value="1"/>
</dbReference>
<sequence length="403" mass="42704">ALIVVLAQAEPVQFCKHADPATDVNFCVAMTTHRNASTRAHDLYLTFTTTRHNASARGWTAVGPGTTMADALMFIVYGDPLGDAAPIVSVRTSPEGHHQPELVRPPSPSSAADLRVVRADWLPATTGFTPDMPVYDAAVALVCYACGAWPGIALDATAASQPWIWAWNPVQHFAVYTYDAHLRMHAHHHGNGGWGRFYLDAARSLSRAPGLPSLPVVRAGVDAVGAAEAPLVLLSSDSLLAAATSPRLHAHALFMGVAFCLLFPLGTVLIRSGAAAAFTRHWMAQAAGSVLVALGLVAGLLLRPRVDTLHQSVGIAVVGVLAAQALLGWLHHVRFVALGRRTWVSDAHVWVGRAVVPVACANLVLGLALAGWPRGHIVAAGVLVGLLLSGLGALVWWLKRRQR</sequence>
<dbReference type="Proteomes" id="UP000799438">
    <property type="component" value="Unassembled WGS sequence"/>
</dbReference>
<dbReference type="GO" id="GO:0016020">
    <property type="term" value="C:membrane"/>
    <property type="evidence" value="ECO:0007669"/>
    <property type="project" value="UniProtKB-SubCell"/>
</dbReference>
<dbReference type="InterPro" id="IPR015920">
    <property type="entry name" value="Cellobiose_DH-like_cyt"/>
</dbReference>
<evidence type="ECO:0000256" key="2">
    <source>
        <dbReference type="ARBA" id="ARBA00022448"/>
    </source>
</evidence>